<evidence type="ECO:0000313" key="2">
    <source>
        <dbReference type="Proteomes" id="UP001180081"/>
    </source>
</evidence>
<gene>
    <name evidence="1" type="ORF">QWZ03_10175</name>
</gene>
<keyword evidence="2" id="KW-1185">Reference proteome</keyword>
<name>A0ABT8B4G0_9NEIS</name>
<proteinExistence type="predicted"/>
<sequence length="110" mass="12580">MQPEQYLQAVSTLMKRPLSMQDETVVLFLGGSDFSIQDCAQVLDGLERERQHAMVSSLMGRPLTTNEADLAWQLSEQGVQPEAICTRLQAAVHRPSNLFKRLQHKLRRRF</sequence>
<organism evidence="1 2">
    <name type="scientific">Chitinimonas viridis</name>
    <dbReference type="NCBI Taxonomy" id="664880"/>
    <lineage>
        <taxon>Bacteria</taxon>
        <taxon>Pseudomonadati</taxon>
        <taxon>Pseudomonadota</taxon>
        <taxon>Betaproteobacteria</taxon>
        <taxon>Neisseriales</taxon>
        <taxon>Chitinibacteraceae</taxon>
        <taxon>Chitinimonas</taxon>
    </lineage>
</organism>
<evidence type="ECO:0000313" key="1">
    <source>
        <dbReference type="EMBL" id="MDN3577132.1"/>
    </source>
</evidence>
<comment type="caution">
    <text evidence="1">The sequence shown here is derived from an EMBL/GenBank/DDBJ whole genome shotgun (WGS) entry which is preliminary data.</text>
</comment>
<reference evidence="1" key="1">
    <citation type="journal article" date="2014" name="Int. J. Syst. Evol. Microbiol.">
        <title>Complete genome of a new Firmicutes species belonging to the dominant human colonic microbiota ('Ruminococcus bicirculans') reveals two chromosomes and a selective capacity to utilize plant glucans.</title>
        <authorList>
            <consortium name="NISC Comparative Sequencing Program"/>
            <person name="Wegmann U."/>
            <person name="Louis P."/>
            <person name="Goesmann A."/>
            <person name="Henrissat B."/>
            <person name="Duncan S.H."/>
            <person name="Flint H.J."/>
        </authorList>
    </citation>
    <scope>NUCLEOTIDE SEQUENCE</scope>
    <source>
        <strain evidence="1">CECT 7703</strain>
    </source>
</reference>
<dbReference type="Proteomes" id="UP001180081">
    <property type="component" value="Unassembled WGS sequence"/>
</dbReference>
<accession>A0ABT8B4G0</accession>
<protein>
    <submittedName>
        <fullName evidence="1">Uncharacterized protein</fullName>
    </submittedName>
</protein>
<dbReference type="RefSeq" id="WP_290332605.1">
    <property type="nucleotide sequence ID" value="NZ_JAUFPU010000008.1"/>
</dbReference>
<dbReference type="EMBL" id="JAUFPU010000008">
    <property type="protein sequence ID" value="MDN3577132.1"/>
    <property type="molecule type" value="Genomic_DNA"/>
</dbReference>
<reference evidence="1" key="2">
    <citation type="submission" date="2023-06" db="EMBL/GenBank/DDBJ databases">
        <authorList>
            <person name="Lucena T."/>
            <person name="Sun Q."/>
        </authorList>
    </citation>
    <scope>NUCLEOTIDE SEQUENCE</scope>
    <source>
        <strain evidence="1">CECT 7703</strain>
    </source>
</reference>